<dbReference type="SUPFAM" id="SSF48452">
    <property type="entry name" value="TPR-like"/>
    <property type="match status" value="1"/>
</dbReference>
<dbReference type="PANTHER" id="PTHR22647">
    <property type="entry name" value="SH3 DOMAIN AND TETRATRICOPEPTIDE REPEATS CONTAINING PROTEIN"/>
    <property type="match status" value="1"/>
</dbReference>
<dbReference type="InterPro" id="IPR011990">
    <property type="entry name" value="TPR-like_helical_dom_sf"/>
</dbReference>
<dbReference type="Proteomes" id="UP001266305">
    <property type="component" value="Unassembled WGS sequence"/>
</dbReference>
<proteinExistence type="predicted"/>
<sequence>MVAAALKRTGRMRQAAEDYYCALQVAQGLGKRRNQAVVLANFRALCLHVGASSLAQHYLLEAVQLFSRLTRGECGRDFTHMLLKLGYMCTRQGPTQQGKGYYKWALLVAVETGHMERHTWGL</sequence>
<dbReference type="Gene3D" id="1.25.40.10">
    <property type="entry name" value="Tetratricopeptide repeat domain"/>
    <property type="match status" value="1"/>
</dbReference>
<dbReference type="EMBL" id="JASSZA010000043">
    <property type="protein sequence ID" value="KAK2082181.1"/>
    <property type="molecule type" value="Genomic_DNA"/>
</dbReference>
<dbReference type="InterPro" id="IPR042772">
    <property type="entry name" value="SH3TC1/SH3TC2"/>
</dbReference>
<evidence type="ECO:0000313" key="1">
    <source>
        <dbReference type="EMBL" id="KAK2082181.1"/>
    </source>
</evidence>
<keyword evidence="2" id="KW-1185">Reference proteome</keyword>
<dbReference type="PANTHER" id="PTHR22647:SF3">
    <property type="entry name" value="SH3 DOMAIN AND TETRATRICOPEPTIDE REPEAT-CONTAINING PROTEIN 1"/>
    <property type="match status" value="1"/>
</dbReference>
<protein>
    <submittedName>
        <fullName evidence="1">SH3 domain and tetratricopeptide repeat-containing protein 1</fullName>
    </submittedName>
</protein>
<reference evidence="1 2" key="1">
    <citation type="submission" date="2023-05" db="EMBL/GenBank/DDBJ databases">
        <title>B98-5 Cell Line De Novo Hybrid Assembly: An Optical Mapping Approach.</title>
        <authorList>
            <person name="Kananen K."/>
            <person name="Auerbach J.A."/>
            <person name="Kautto E."/>
            <person name="Blachly J.S."/>
        </authorList>
    </citation>
    <scope>NUCLEOTIDE SEQUENCE [LARGE SCALE GENOMIC DNA]</scope>
    <source>
        <strain evidence="1">B95-8</strain>
        <tissue evidence="1">Cell line</tissue>
    </source>
</reference>
<organism evidence="1 2">
    <name type="scientific">Saguinus oedipus</name>
    <name type="common">Cotton-top tamarin</name>
    <name type="synonym">Oedipomidas oedipus</name>
    <dbReference type="NCBI Taxonomy" id="9490"/>
    <lineage>
        <taxon>Eukaryota</taxon>
        <taxon>Metazoa</taxon>
        <taxon>Chordata</taxon>
        <taxon>Craniata</taxon>
        <taxon>Vertebrata</taxon>
        <taxon>Euteleostomi</taxon>
        <taxon>Mammalia</taxon>
        <taxon>Eutheria</taxon>
        <taxon>Euarchontoglires</taxon>
        <taxon>Primates</taxon>
        <taxon>Haplorrhini</taxon>
        <taxon>Platyrrhini</taxon>
        <taxon>Cebidae</taxon>
        <taxon>Callitrichinae</taxon>
        <taxon>Saguinus</taxon>
    </lineage>
</organism>
<name>A0ABQ9TBS8_SAGOE</name>
<comment type="caution">
    <text evidence="1">The sequence shown here is derived from an EMBL/GenBank/DDBJ whole genome shotgun (WGS) entry which is preliminary data.</text>
</comment>
<accession>A0ABQ9TBS8</accession>
<gene>
    <name evidence="1" type="primary">SH3TC1_2</name>
    <name evidence="1" type="ORF">P7K49_039406</name>
</gene>
<evidence type="ECO:0000313" key="2">
    <source>
        <dbReference type="Proteomes" id="UP001266305"/>
    </source>
</evidence>